<dbReference type="AlphaFoldDB" id="A0A3N2PT38"/>
<feature type="transmembrane region" description="Helical" evidence="1">
    <location>
        <begin position="60"/>
        <end position="80"/>
    </location>
</feature>
<gene>
    <name evidence="2" type="ORF">SODALDRAFT_202684</name>
</gene>
<sequence length="137" mass="15442">MGRVSQQPFSLACVVPERGRSLRCFHVPGGSPIYFGMTSALSFFPAKGTEDLLSPSSGRFLVFLFSCFLVFLFSCFLVFFFSSFLLFFFSSFLLFFFSSFLLFLSSCLLLFFSSSVPPFPLSTFSLFLALFSILDRS</sequence>
<evidence type="ECO:0000313" key="2">
    <source>
        <dbReference type="EMBL" id="ROT37677.1"/>
    </source>
</evidence>
<keyword evidence="1" id="KW-0812">Transmembrane</keyword>
<protein>
    <submittedName>
        <fullName evidence="2">Uncharacterized protein</fullName>
    </submittedName>
</protein>
<keyword evidence="1" id="KW-1133">Transmembrane helix</keyword>
<dbReference type="Proteomes" id="UP000272025">
    <property type="component" value="Unassembled WGS sequence"/>
</dbReference>
<keyword evidence="3" id="KW-1185">Reference proteome</keyword>
<reference evidence="2 3" key="1">
    <citation type="journal article" date="2018" name="Mol. Ecol.">
        <title>The obligate alkalophilic soda-lake fungus Sodiomyces alkalinus has shifted to a protein diet.</title>
        <authorList>
            <person name="Grum-Grzhimaylo A.A."/>
            <person name="Falkoski D.L."/>
            <person name="van den Heuvel J."/>
            <person name="Valero-Jimenez C.A."/>
            <person name="Min B."/>
            <person name="Choi I.G."/>
            <person name="Lipzen A."/>
            <person name="Daum C.G."/>
            <person name="Aanen D.K."/>
            <person name="Tsang A."/>
            <person name="Henrissat B."/>
            <person name="Bilanenko E.N."/>
            <person name="de Vries R.P."/>
            <person name="van Kan J.A.L."/>
            <person name="Grigoriev I.V."/>
            <person name="Debets A.J.M."/>
        </authorList>
    </citation>
    <scope>NUCLEOTIDE SEQUENCE [LARGE SCALE GENOMIC DNA]</scope>
    <source>
        <strain evidence="2 3">F11</strain>
    </source>
</reference>
<dbReference type="EMBL" id="ML119057">
    <property type="protein sequence ID" value="ROT37677.1"/>
    <property type="molecule type" value="Genomic_DNA"/>
</dbReference>
<dbReference type="RefSeq" id="XP_028465483.1">
    <property type="nucleotide sequence ID" value="XM_028607220.1"/>
</dbReference>
<proteinExistence type="predicted"/>
<feature type="transmembrane region" description="Helical" evidence="1">
    <location>
        <begin position="118"/>
        <end position="134"/>
    </location>
</feature>
<dbReference type="GeneID" id="39575698"/>
<evidence type="ECO:0000256" key="1">
    <source>
        <dbReference type="SAM" id="Phobius"/>
    </source>
</evidence>
<accession>A0A3N2PT38</accession>
<feature type="transmembrane region" description="Helical" evidence="1">
    <location>
        <begin position="92"/>
        <end position="112"/>
    </location>
</feature>
<evidence type="ECO:0000313" key="3">
    <source>
        <dbReference type="Proteomes" id="UP000272025"/>
    </source>
</evidence>
<organism evidence="2 3">
    <name type="scientific">Sodiomyces alkalinus (strain CBS 110278 / VKM F-3762 / F11)</name>
    <name type="common">Alkaliphilic filamentous fungus</name>
    <dbReference type="NCBI Taxonomy" id="1314773"/>
    <lineage>
        <taxon>Eukaryota</taxon>
        <taxon>Fungi</taxon>
        <taxon>Dikarya</taxon>
        <taxon>Ascomycota</taxon>
        <taxon>Pezizomycotina</taxon>
        <taxon>Sordariomycetes</taxon>
        <taxon>Hypocreomycetidae</taxon>
        <taxon>Glomerellales</taxon>
        <taxon>Plectosphaerellaceae</taxon>
        <taxon>Sodiomyces</taxon>
    </lineage>
</organism>
<keyword evidence="1" id="KW-0472">Membrane</keyword>
<name>A0A3N2PT38_SODAK</name>